<evidence type="ECO:0000256" key="4">
    <source>
        <dbReference type="ARBA" id="ARBA00022989"/>
    </source>
</evidence>
<dbReference type="OrthoDB" id="9797028at2"/>
<evidence type="ECO:0000256" key="3">
    <source>
        <dbReference type="ARBA" id="ARBA00022692"/>
    </source>
</evidence>
<feature type="transmembrane region" description="Helical" evidence="6">
    <location>
        <begin position="94"/>
        <end position="113"/>
    </location>
</feature>
<comment type="subcellular location">
    <subcellularLocation>
        <location evidence="1">Cell membrane</location>
        <topology evidence="1">Multi-pass membrane protein</topology>
    </subcellularLocation>
</comment>
<accession>A0A383TZ19</accession>
<protein>
    <submittedName>
        <fullName evidence="7">YihY family inner membrane protein</fullName>
    </submittedName>
</protein>
<reference evidence="7 8" key="1">
    <citation type="submission" date="2018-09" db="EMBL/GenBank/DDBJ databases">
        <authorList>
            <consortium name="Pathogen Informatics"/>
        </authorList>
    </citation>
    <scope>NUCLEOTIDE SEQUENCE [LARGE SCALE GENOMIC DNA]</scope>
    <source>
        <strain evidence="7 8">OH-22767</strain>
    </source>
</reference>
<feature type="transmembrane region" description="Helical" evidence="6">
    <location>
        <begin position="179"/>
        <end position="203"/>
    </location>
</feature>
<feature type="transmembrane region" description="Helical" evidence="6">
    <location>
        <begin position="250"/>
        <end position="277"/>
    </location>
</feature>
<feature type="transmembrane region" description="Helical" evidence="6">
    <location>
        <begin position="215"/>
        <end position="238"/>
    </location>
</feature>
<keyword evidence="4 6" id="KW-1133">Transmembrane helix</keyword>
<feature type="transmembrane region" description="Helical" evidence="6">
    <location>
        <begin position="133"/>
        <end position="159"/>
    </location>
</feature>
<organism evidence="7 8">
    <name type="scientific">Candidatus Ornithobacterium hominis</name>
    <dbReference type="NCBI Taxonomy" id="2497989"/>
    <lineage>
        <taxon>Bacteria</taxon>
        <taxon>Pseudomonadati</taxon>
        <taxon>Bacteroidota</taxon>
        <taxon>Flavobacteriia</taxon>
        <taxon>Flavobacteriales</taxon>
        <taxon>Weeksellaceae</taxon>
        <taxon>Ornithobacterium</taxon>
    </lineage>
</organism>
<gene>
    <name evidence="7" type="ORF">SAMEA104719789_00884</name>
</gene>
<evidence type="ECO:0000313" key="8">
    <source>
        <dbReference type="Proteomes" id="UP000262142"/>
    </source>
</evidence>
<dbReference type="Pfam" id="PF03631">
    <property type="entry name" value="Virul_fac_BrkB"/>
    <property type="match status" value="1"/>
</dbReference>
<evidence type="ECO:0000256" key="1">
    <source>
        <dbReference type="ARBA" id="ARBA00004651"/>
    </source>
</evidence>
<evidence type="ECO:0000256" key="2">
    <source>
        <dbReference type="ARBA" id="ARBA00022475"/>
    </source>
</evidence>
<evidence type="ECO:0000256" key="5">
    <source>
        <dbReference type="ARBA" id="ARBA00023136"/>
    </source>
</evidence>
<dbReference type="RefSeq" id="WP_119059234.1">
    <property type="nucleotide sequence ID" value="NZ_UNSC01000003.1"/>
</dbReference>
<proteinExistence type="predicted"/>
<dbReference type="Proteomes" id="UP000262142">
    <property type="component" value="Unassembled WGS sequence"/>
</dbReference>
<evidence type="ECO:0000256" key="6">
    <source>
        <dbReference type="SAM" id="Phobius"/>
    </source>
</evidence>
<dbReference type="GO" id="GO:0005886">
    <property type="term" value="C:plasma membrane"/>
    <property type="evidence" value="ECO:0007669"/>
    <property type="project" value="UniProtKB-SubCell"/>
</dbReference>
<dbReference type="AlphaFoldDB" id="A0A383TZ19"/>
<dbReference type="InterPro" id="IPR017039">
    <property type="entry name" value="Virul_fac_BrkB"/>
</dbReference>
<dbReference type="PANTHER" id="PTHR30213:SF1">
    <property type="entry name" value="INNER MEMBRANE PROTEIN YHJD"/>
    <property type="match status" value="1"/>
</dbReference>
<feature type="transmembrane region" description="Helical" evidence="6">
    <location>
        <begin position="31"/>
        <end position="51"/>
    </location>
</feature>
<evidence type="ECO:0000313" key="7">
    <source>
        <dbReference type="EMBL" id="SZD72439.1"/>
    </source>
</evidence>
<keyword evidence="8" id="KW-1185">Reference proteome</keyword>
<keyword evidence="2" id="KW-1003">Cell membrane</keyword>
<dbReference type="PANTHER" id="PTHR30213">
    <property type="entry name" value="INNER MEMBRANE PROTEIN YHJD"/>
    <property type="match status" value="1"/>
</dbReference>
<dbReference type="EMBL" id="UNSC01000003">
    <property type="protein sequence ID" value="SZD72439.1"/>
    <property type="molecule type" value="Genomic_DNA"/>
</dbReference>
<name>A0A383TZ19_9FLAO</name>
<keyword evidence="5 6" id="KW-0472">Membrane</keyword>
<sequence length="371" mass="42885">MKQFLLKCWEVIRRTFLVWFENDPFRQSAIISYYAILSLPGLLIMIIWTLGQFYGEKAMQGQVVEKIQNMMGLKSAEFIENLIQNAYLDPYSEWYVQVIGIGTLIFSATTLFFQIQQTLNHQWNVEVKPNSGILHLITVRLNGMMLILIITLLLLITVISSSVLSSFKDSLEFYIGGEWTLLLNIGDIVLSFVVICVLFSLVYKFLPDVEIPWKMVWIGGLVTTLLFNLGKYLLSYYFSVADPSSGFGTASIIIFIMIWINYTTLILLFGATFTYVYGLENNYKIRPNKYAQWNKDYVLRHKNAVLNKLFEDKEEELLMLDENIRQGVYRDPEVGESSKTYIDEIGIKKSSSIFSTVKSKLKKLGIWRKEK</sequence>
<keyword evidence="3 6" id="KW-0812">Transmembrane</keyword>